<evidence type="ECO:0000313" key="4">
    <source>
        <dbReference type="Proteomes" id="UP000000269"/>
    </source>
</evidence>
<reference evidence="4" key="1">
    <citation type="submission" date="2007-10" db="EMBL/GenBank/DDBJ databases">
        <title>Complete genome of Alkaliphilus oremlandii OhILAs.</title>
        <authorList>
            <person name="Copeland A."/>
            <person name="Lucas S."/>
            <person name="Lapidus A."/>
            <person name="Barry K."/>
            <person name="Detter J.C."/>
            <person name="Glavina del Rio T."/>
            <person name="Hammon N."/>
            <person name="Israni S."/>
            <person name="Dalin E."/>
            <person name="Tice H."/>
            <person name="Pitluck S."/>
            <person name="Chain P."/>
            <person name="Malfatti S."/>
            <person name="Shin M."/>
            <person name="Vergez L."/>
            <person name="Schmutz J."/>
            <person name="Larimer F."/>
            <person name="Land M."/>
            <person name="Hauser L."/>
            <person name="Kyrpides N."/>
            <person name="Mikhailova N."/>
            <person name="Stolz J.F."/>
            <person name="Dawson A."/>
            <person name="Fisher E."/>
            <person name="Crable B."/>
            <person name="Perera E."/>
            <person name="Lisak J."/>
            <person name="Ranganathan M."/>
            <person name="Basu P."/>
            <person name="Richardson P."/>
        </authorList>
    </citation>
    <scope>NUCLEOTIDE SEQUENCE [LARGE SCALE GENOMIC DNA]</scope>
    <source>
        <strain evidence="4">OhILAs</strain>
    </source>
</reference>
<evidence type="ECO:0000256" key="1">
    <source>
        <dbReference type="ARBA" id="ARBA00023004"/>
    </source>
</evidence>
<dbReference type="SUPFAM" id="SSF50037">
    <property type="entry name" value="C-terminal domain of transcriptional repressors"/>
    <property type="match status" value="1"/>
</dbReference>
<dbReference type="OrthoDB" id="9811076at2"/>
<accession>A8MI89</accession>
<dbReference type="eggNOG" id="COG1918">
    <property type="taxonomic scope" value="Bacteria"/>
</dbReference>
<dbReference type="Gene3D" id="2.30.30.90">
    <property type="match status" value="1"/>
</dbReference>
<gene>
    <name evidence="3" type="ordered locus">Clos_1983</name>
</gene>
<dbReference type="RefSeq" id="WP_012159833.1">
    <property type="nucleotide sequence ID" value="NC_009922.1"/>
</dbReference>
<dbReference type="AlphaFoldDB" id="A8MI89"/>
<dbReference type="InterPro" id="IPR052713">
    <property type="entry name" value="FeoA"/>
</dbReference>
<feature type="domain" description="Ferrous iron transporter FeoA-like" evidence="2">
    <location>
        <begin position="11"/>
        <end position="83"/>
    </location>
</feature>
<dbReference type="HOGENOM" id="CLU_150646_12_1_9"/>
<keyword evidence="1" id="KW-0408">Iron</keyword>
<dbReference type="KEGG" id="aoe:Clos_1983"/>
<evidence type="ECO:0000313" key="3">
    <source>
        <dbReference type="EMBL" id="ABW19521.1"/>
    </source>
</evidence>
<proteinExistence type="predicted"/>
<dbReference type="EMBL" id="CP000853">
    <property type="protein sequence ID" value="ABW19521.1"/>
    <property type="molecule type" value="Genomic_DNA"/>
</dbReference>
<name>A8MI89_ALKOO</name>
<dbReference type="Pfam" id="PF04023">
    <property type="entry name" value="FeoA"/>
    <property type="match status" value="1"/>
</dbReference>
<evidence type="ECO:0000259" key="2">
    <source>
        <dbReference type="SMART" id="SM00899"/>
    </source>
</evidence>
<dbReference type="InterPro" id="IPR038157">
    <property type="entry name" value="FeoA_core_dom"/>
</dbReference>
<sequence length="85" mass="9564">MKNKDKFENPTRLSKTEAGDTVEIVELLSMGLQRRRMLDLGLLPGTVIDVIRKSPLGDPVAYNIRGALIALRQEESDKILVKFIQ</sequence>
<dbReference type="SMART" id="SM00899">
    <property type="entry name" value="FeoA"/>
    <property type="match status" value="1"/>
</dbReference>
<dbReference type="PANTHER" id="PTHR42954:SF2">
    <property type="entry name" value="FE(2+) TRANSPORT PROTEIN A"/>
    <property type="match status" value="1"/>
</dbReference>
<dbReference type="PANTHER" id="PTHR42954">
    <property type="entry name" value="FE(2+) TRANSPORT PROTEIN A"/>
    <property type="match status" value="1"/>
</dbReference>
<dbReference type="Proteomes" id="UP000000269">
    <property type="component" value="Chromosome"/>
</dbReference>
<dbReference type="STRING" id="350688.Clos_1983"/>
<organism evidence="3 4">
    <name type="scientific">Alkaliphilus oremlandii (strain OhILAs)</name>
    <name type="common">Clostridium oremlandii (strain OhILAs)</name>
    <dbReference type="NCBI Taxonomy" id="350688"/>
    <lineage>
        <taxon>Bacteria</taxon>
        <taxon>Bacillati</taxon>
        <taxon>Bacillota</taxon>
        <taxon>Clostridia</taxon>
        <taxon>Peptostreptococcales</taxon>
        <taxon>Natronincolaceae</taxon>
        <taxon>Alkaliphilus</taxon>
    </lineage>
</organism>
<dbReference type="InterPro" id="IPR008988">
    <property type="entry name" value="Transcriptional_repressor_C"/>
</dbReference>
<dbReference type="GO" id="GO:0046914">
    <property type="term" value="F:transition metal ion binding"/>
    <property type="evidence" value="ECO:0007669"/>
    <property type="project" value="InterPro"/>
</dbReference>
<dbReference type="InterPro" id="IPR007167">
    <property type="entry name" value="Fe-transptr_FeoA-like"/>
</dbReference>
<protein>
    <submittedName>
        <fullName evidence="3">FeoA family protein</fullName>
    </submittedName>
</protein>
<keyword evidence="4" id="KW-1185">Reference proteome</keyword>